<dbReference type="OrthoDB" id="3065671at2759"/>
<feature type="compositionally biased region" description="Low complexity" evidence="1">
    <location>
        <begin position="108"/>
        <end position="129"/>
    </location>
</feature>
<feature type="compositionally biased region" description="Basic residues" evidence="1">
    <location>
        <begin position="159"/>
        <end position="172"/>
    </location>
</feature>
<feature type="compositionally biased region" description="Polar residues" evidence="1">
    <location>
        <begin position="143"/>
        <end position="157"/>
    </location>
</feature>
<feature type="region of interest" description="Disordered" evidence="1">
    <location>
        <begin position="28"/>
        <end position="181"/>
    </location>
</feature>
<gene>
    <name evidence="2" type="ORF">DFP72DRAFT_484561</name>
</gene>
<name>A0A8H6IG51_9AGAR</name>
<proteinExistence type="predicted"/>
<sequence>MFLSSGGRKGSGATTWANDWLLDLAKTRGSLSPQGTVDYTGPKSSLKGTVKDENQNGDGDVASTDSEAGASKSSAGRLPGKGSAGDTNPWDPLTWYTDRGGRASPTRSDGSWSSGMGDGNSSDSSQDFDQGTKADERKGGRNEGSSSNTRVLDNNTSKRGQKGKLGHGRGGRGRVTDSSEALRKAQVELEELRRQLKDEESMVDHLASTNDDLETQRQLLMSQIDDIKQTKDVEIESLREQLDQAHFKLRKAERRNRYVDDSDRWKADAKYRKKQQDTTSLLFGFPSYDADEPRREEILKERRGAQGLVAKSVNVVTAMMSRFNEELFQTAASCSDLVENMGFAKASMSSVTRDRADRVLGTRLVSMILPTIPKTKGGTHINPLVVQVVIQTFLAYWCNSIIEAWYPKQATFAEFLVDVSSKLKVGANPNICGKETVITQKHTRESNNLFGEWVDDMLDDLTGVLSLFGWSVELPSSASHSTFFSPPSVYEPFLALVKDAYDIRTAMAEISTSGDVDLVIVSCDTPFNELWMQDAYGDARTRAMKGIDRNPYGKTAIECVVATTGIGLQREVLKAHTPSGVVSREIEMVLKPRVVLEYTMLDAFVSS</sequence>
<feature type="compositionally biased region" description="Polar residues" evidence="1">
    <location>
        <begin position="63"/>
        <end position="74"/>
    </location>
</feature>
<comment type="caution">
    <text evidence="2">The sequence shown here is derived from an EMBL/GenBank/DDBJ whole genome shotgun (WGS) entry which is preliminary data.</text>
</comment>
<evidence type="ECO:0000313" key="3">
    <source>
        <dbReference type="Proteomes" id="UP000521943"/>
    </source>
</evidence>
<reference evidence="2 3" key="1">
    <citation type="submission" date="2020-07" db="EMBL/GenBank/DDBJ databases">
        <title>Comparative genomics of pyrophilous fungi reveals a link between fire events and developmental genes.</title>
        <authorList>
            <consortium name="DOE Joint Genome Institute"/>
            <person name="Steindorff A.S."/>
            <person name="Carver A."/>
            <person name="Calhoun S."/>
            <person name="Stillman K."/>
            <person name="Liu H."/>
            <person name="Lipzen A."/>
            <person name="Pangilinan J."/>
            <person name="Labutti K."/>
            <person name="Bruns T.D."/>
            <person name="Grigoriev I.V."/>
        </authorList>
    </citation>
    <scope>NUCLEOTIDE SEQUENCE [LARGE SCALE GENOMIC DNA]</scope>
    <source>
        <strain evidence="2 3">CBS 144469</strain>
    </source>
</reference>
<organism evidence="2 3">
    <name type="scientific">Ephemerocybe angulata</name>
    <dbReference type="NCBI Taxonomy" id="980116"/>
    <lineage>
        <taxon>Eukaryota</taxon>
        <taxon>Fungi</taxon>
        <taxon>Dikarya</taxon>
        <taxon>Basidiomycota</taxon>
        <taxon>Agaricomycotina</taxon>
        <taxon>Agaricomycetes</taxon>
        <taxon>Agaricomycetidae</taxon>
        <taxon>Agaricales</taxon>
        <taxon>Agaricineae</taxon>
        <taxon>Psathyrellaceae</taxon>
        <taxon>Ephemerocybe</taxon>
    </lineage>
</organism>
<evidence type="ECO:0000256" key="1">
    <source>
        <dbReference type="SAM" id="MobiDB-lite"/>
    </source>
</evidence>
<accession>A0A8H6IG51</accession>
<dbReference type="EMBL" id="JACGCI010000005">
    <property type="protein sequence ID" value="KAF6763829.1"/>
    <property type="molecule type" value="Genomic_DNA"/>
</dbReference>
<dbReference type="Proteomes" id="UP000521943">
    <property type="component" value="Unassembled WGS sequence"/>
</dbReference>
<evidence type="ECO:0000313" key="2">
    <source>
        <dbReference type="EMBL" id="KAF6763829.1"/>
    </source>
</evidence>
<feature type="compositionally biased region" description="Polar residues" evidence="1">
    <location>
        <begin position="29"/>
        <end position="47"/>
    </location>
</feature>
<dbReference type="AlphaFoldDB" id="A0A8H6IG51"/>
<feature type="compositionally biased region" description="Basic and acidic residues" evidence="1">
    <location>
        <begin position="130"/>
        <end position="141"/>
    </location>
</feature>
<protein>
    <submittedName>
        <fullName evidence="2">Uncharacterized protein</fullName>
    </submittedName>
</protein>
<keyword evidence="3" id="KW-1185">Reference proteome</keyword>